<dbReference type="STRING" id="649764.HMPREF0762_01527"/>
<dbReference type="EMBL" id="ACUX02000016">
    <property type="protein sequence ID" value="EEZ60722.1"/>
    <property type="molecule type" value="Genomic_DNA"/>
</dbReference>
<name>D0WI55_SLAES</name>
<protein>
    <submittedName>
        <fullName evidence="2">Uncharacterized protein</fullName>
    </submittedName>
</protein>
<evidence type="ECO:0000256" key="1">
    <source>
        <dbReference type="SAM" id="MobiDB-lite"/>
    </source>
</evidence>
<accession>D0WI55</accession>
<keyword evidence="3" id="KW-1185">Reference proteome</keyword>
<evidence type="ECO:0000313" key="3">
    <source>
        <dbReference type="Proteomes" id="UP000006001"/>
    </source>
</evidence>
<dbReference type="Proteomes" id="UP000006001">
    <property type="component" value="Unassembled WGS sequence"/>
</dbReference>
<proteinExistence type="predicted"/>
<feature type="region of interest" description="Disordered" evidence="1">
    <location>
        <begin position="1"/>
        <end position="30"/>
    </location>
</feature>
<comment type="caution">
    <text evidence="2">The sequence shown here is derived from an EMBL/GenBank/DDBJ whole genome shotgun (WGS) entry which is preliminary data.</text>
</comment>
<feature type="compositionally biased region" description="Basic residues" evidence="1">
    <location>
        <begin position="1"/>
        <end position="12"/>
    </location>
</feature>
<gene>
    <name evidence="2" type="ORF">HMPREF0762_01527</name>
</gene>
<reference evidence="2" key="1">
    <citation type="submission" date="2009-10" db="EMBL/GenBank/DDBJ databases">
        <authorList>
            <person name="Weinstock G."/>
            <person name="Sodergren E."/>
            <person name="Clifton S."/>
            <person name="Fulton L."/>
            <person name="Fulton B."/>
            <person name="Courtney L."/>
            <person name="Fronick C."/>
            <person name="Harrison M."/>
            <person name="Strong C."/>
            <person name="Farmer C."/>
            <person name="Delahaunty K."/>
            <person name="Markovic C."/>
            <person name="Hall O."/>
            <person name="Minx P."/>
            <person name="Tomlinson C."/>
            <person name="Mitreva M."/>
            <person name="Nelson J."/>
            <person name="Hou S."/>
            <person name="Wollam A."/>
            <person name="Pepin K.H."/>
            <person name="Johnson M."/>
            <person name="Bhonagiri V."/>
            <person name="Nash W.E."/>
            <person name="Warren W."/>
            <person name="Chinwalla A."/>
            <person name="Mardis E.R."/>
            <person name="Wilson R.K."/>
        </authorList>
    </citation>
    <scope>NUCLEOTIDE SEQUENCE [LARGE SCALE GENOMIC DNA]</scope>
    <source>
        <strain evidence="2">ATCC 700122</strain>
    </source>
</reference>
<sequence>MSNRRRRHKPRRNANECRTTARSGDRTGERMGSIEWKRALSILERNYRLRTRIASWNWWRSRWTRPSMVPCSCKVHADHDRERSPS</sequence>
<dbReference type="AlphaFoldDB" id="D0WI55"/>
<dbReference type="HOGENOM" id="CLU_2496229_0_0_11"/>
<evidence type="ECO:0000313" key="2">
    <source>
        <dbReference type="EMBL" id="EEZ60722.1"/>
    </source>
</evidence>
<organism evidence="2 3">
    <name type="scientific">Slackia exigua (strain ATCC 700122 / DSM 15923 / CIP 105133 / JCM 11022 / KCTC 5966 / S-7)</name>
    <dbReference type="NCBI Taxonomy" id="649764"/>
    <lineage>
        <taxon>Bacteria</taxon>
        <taxon>Bacillati</taxon>
        <taxon>Actinomycetota</taxon>
        <taxon>Coriobacteriia</taxon>
        <taxon>Eggerthellales</taxon>
        <taxon>Eggerthellaceae</taxon>
        <taxon>Slackia</taxon>
    </lineage>
</organism>